<dbReference type="Pfam" id="PF02148">
    <property type="entry name" value="zf-UBP"/>
    <property type="match status" value="1"/>
</dbReference>
<dbReference type="PROSITE" id="PS50271">
    <property type="entry name" value="ZF_UBP"/>
    <property type="match status" value="1"/>
</dbReference>
<dbReference type="InterPro" id="IPR047243">
    <property type="entry name" value="RING-H2_BRAP2"/>
</dbReference>
<dbReference type="PANTHER" id="PTHR24007:SF7">
    <property type="entry name" value="BRCA1-ASSOCIATED PROTEIN"/>
    <property type="match status" value="1"/>
</dbReference>
<dbReference type="GO" id="GO:0016567">
    <property type="term" value="P:protein ubiquitination"/>
    <property type="evidence" value="ECO:0000318"/>
    <property type="project" value="GO_Central"/>
</dbReference>
<feature type="region of interest" description="Disordered" evidence="5">
    <location>
        <begin position="451"/>
        <end position="486"/>
    </location>
</feature>
<evidence type="ECO:0000313" key="8">
    <source>
        <dbReference type="EMBL" id="ERN17959.1"/>
    </source>
</evidence>
<evidence type="ECO:0000259" key="7">
    <source>
        <dbReference type="PROSITE" id="PS50271"/>
    </source>
</evidence>
<accession>U5D688</accession>
<feature type="domain" description="RING-type" evidence="6">
    <location>
        <begin position="173"/>
        <end position="213"/>
    </location>
</feature>
<dbReference type="GO" id="GO:0010029">
    <property type="term" value="P:regulation of seed germination"/>
    <property type="evidence" value="ECO:0007669"/>
    <property type="project" value="EnsemblPlants"/>
</dbReference>
<dbReference type="Gramene" id="ERN17959">
    <property type="protein sequence ID" value="ERN17959"/>
    <property type="gene ID" value="AMTR_s00046p00080660"/>
</dbReference>
<dbReference type="GO" id="GO:0008270">
    <property type="term" value="F:zinc ion binding"/>
    <property type="evidence" value="ECO:0007669"/>
    <property type="project" value="UniProtKB-KW"/>
</dbReference>
<protein>
    <recommendedName>
        <fullName evidence="10">BRCA1-associated protein</fullName>
    </recommendedName>
</protein>
<keyword evidence="3" id="KW-0862">Zinc</keyword>
<dbReference type="SMART" id="SM00184">
    <property type="entry name" value="RING"/>
    <property type="match status" value="1"/>
</dbReference>
<dbReference type="OMA" id="ENQRVWD"/>
<dbReference type="GO" id="GO:0005737">
    <property type="term" value="C:cytoplasm"/>
    <property type="evidence" value="ECO:0000318"/>
    <property type="project" value="GO_Central"/>
</dbReference>
<dbReference type="GO" id="GO:0007265">
    <property type="term" value="P:Ras protein signal transduction"/>
    <property type="evidence" value="ECO:0000318"/>
    <property type="project" value="GO_Central"/>
</dbReference>
<dbReference type="CDD" id="cd12437">
    <property type="entry name" value="RRM_BRAP2_like"/>
    <property type="match status" value="1"/>
</dbReference>
<evidence type="ECO:0000256" key="2">
    <source>
        <dbReference type="ARBA" id="ARBA00022771"/>
    </source>
</evidence>
<keyword evidence="9" id="KW-1185">Reference proteome</keyword>
<evidence type="ECO:0000256" key="1">
    <source>
        <dbReference type="ARBA" id="ARBA00022723"/>
    </source>
</evidence>
<organism evidence="8 9">
    <name type="scientific">Amborella trichopoda</name>
    <dbReference type="NCBI Taxonomy" id="13333"/>
    <lineage>
        <taxon>Eukaryota</taxon>
        <taxon>Viridiplantae</taxon>
        <taxon>Streptophyta</taxon>
        <taxon>Embryophyta</taxon>
        <taxon>Tracheophyta</taxon>
        <taxon>Spermatophyta</taxon>
        <taxon>Magnoliopsida</taxon>
        <taxon>Amborellales</taxon>
        <taxon>Amborellaceae</taxon>
        <taxon>Amborella</taxon>
    </lineage>
</organism>
<evidence type="ECO:0000259" key="6">
    <source>
        <dbReference type="PROSITE" id="PS50089"/>
    </source>
</evidence>
<dbReference type="EMBL" id="KI392290">
    <property type="protein sequence ID" value="ERN17959.1"/>
    <property type="molecule type" value="Genomic_DNA"/>
</dbReference>
<dbReference type="PROSITE" id="PS50089">
    <property type="entry name" value="ZF_RING_2"/>
    <property type="match status" value="1"/>
</dbReference>
<dbReference type="GO" id="GO:0061630">
    <property type="term" value="F:ubiquitin protein ligase activity"/>
    <property type="evidence" value="ECO:0000318"/>
    <property type="project" value="GO_Central"/>
</dbReference>
<evidence type="ECO:0008006" key="10">
    <source>
        <dbReference type="Google" id="ProtNLM"/>
    </source>
</evidence>
<dbReference type="OrthoDB" id="273556at2759"/>
<dbReference type="GO" id="GO:0046982">
    <property type="term" value="F:protein heterodimerization activity"/>
    <property type="evidence" value="ECO:0007669"/>
    <property type="project" value="EnsemblPlants"/>
</dbReference>
<name>U5D688_AMBTC</name>
<dbReference type="PANTHER" id="PTHR24007">
    <property type="entry name" value="BRCA1-ASSOCIATED PROTEIN"/>
    <property type="match status" value="1"/>
</dbReference>
<evidence type="ECO:0000256" key="5">
    <source>
        <dbReference type="SAM" id="MobiDB-lite"/>
    </source>
</evidence>
<dbReference type="SUPFAM" id="SSF57850">
    <property type="entry name" value="RING/U-box"/>
    <property type="match status" value="1"/>
</dbReference>
<gene>
    <name evidence="8" type="ORF">AMTR_s00046p00080660</name>
</gene>
<dbReference type="InterPro" id="IPR013083">
    <property type="entry name" value="Znf_RING/FYVE/PHD"/>
</dbReference>
<sequence length="486" mass="55243">MFTLSIHSVEIPFSTTKYGDASSSPTSTHSLFFFSGNPRFQESKGIIHLFRNVSDLPASPDALPEGRSTLVCVLAVPNHITYAEFFQFSGSFAEHMLEMRVIRNDGMDDRYSVLVMFENQNSTDGFFRHCNGRRFSSVEAEVCHVLFTSDVRYTDSIEIAETPPKGLTELPTCPVCLERLDQDISGILTTMCNHSFHGSCTAKWTNSSCPVCRFCQQQPEKSSCSICETLENLWICIICGFVGCGRYKEGHAIRHWKETQHCYSLDLENQRVWDYVGDKHVHRLIQSKTDGKLVELNSHCGSVDDECGSCEYSGDSGVSAALFNSKFEAIVDEYNHLLANQLESQRQYYESLLVETKEQKDRTVSAAAREAVNLKLQEMHVKLDKCSAENRGIADANDKLMKKQEIWKKKLQEIEEREKMAIKERDEKIMDLEEQVRDFMVYIEAQKTLDNLPNTDDVKGGTLLPVSVQSPSTNTKHTTKTNRRRR</sequence>
<dbReference type="AlphaFoldDB" id="U5D688"/>
<dbReference type="CDD" id="cd16457">
    <property type="entry name" value="RING-H2_BRAP2"/>
    <property type="match status" value="1"/>
</dbReference>
<dbReference type="SMART" id="SM00290">
    <property type="entry name" value="ZnF_UBP"/>
    <property type="match status" value="1"/>
</dbReference>
<dbReference type="eggNOG" id="KOG0804">
    <property type="taxonomic scope" value="Eukaryota"/>
</dbReference>
<dbReference type="InterPro" id="IPR011422">
    <property type="entry name" value="BRAP2/ETP1_RRM"/>
</dbReference>
<dbReference type="Pfam" id="PF07576">
    <property type="entry name" value="BRAP2"/>
    <property type="match status" value="1"/>
</dbReference>
<dbReference type="STRING" id="13333.U5D688"/>
<dbReference type="HOGENOM" id="CLU_009969_1_0_1"/>
<proteinExistence type="predicted"/>
<feature type="compositionally biased region" description="Basic residues" evidence="5">
    <location>
        <begin position="477"/>
        <end position="486"/>
    </location>
</feature>
<feature type="domain" description="UBP-type" evidence="7">
    <location>
        <begin position="207"/>
        <end position="300"/>
    </location>
</feature>
<evidence type="ECO:0000256" key="4">
    <source>
        <dbReference type="PROSITE-ProRule" id="PRU00502"/>
    </source>
</evidence>
<evidence type="ECO:0000256" key="3">
    <source>
        <dbReference type="ARBA" id="ARBA00022833"/>
    </source>
</evidence>
<dbReference type="KEGG" id="atr:18446308"/>
<keyword evidence="1" id="KW-0479">Metal-binding</keyword>
<keyword evidence="2 4" id="KW-0863">Zinc-finger</keyword>
<dbReference type="InterPro" id="IPR001841">
    <property type="entry name" value="Znf_RING"/>
</dbReference>
<dbReference type="InterPro" id="IPR001607">
    <property type="entry name" value="Znf_UBP"/>
</dbReference>
<dbReference type="Gene3D" id="3.30.40.10">
    <property type="entry name" value="Zinc/RING finger domain, C3HC4 (zinc finger)"/>
    <property type="match status" value="2"/>
</dbReference>
<dbReference type="Pfam" id="PF13639">
    <property type="entry name" value="zf-RING_2"/>
    <property type="match status" value="1"/>
</dbReference>
<evidence type="ECO:0000313" key="9">
    <source>
        <dbReference type="Proteomes" id="UP000017836"/>
    </source>
</evidence>
<reference evidence="9" key="1">
    <citation type="journal article" date="2013" name="Science">
        <title>The Amborella genome and the evolution of flowering plants.</title>
        <authorList>
            <consortium name="Amborella Genome Project"/>
        </authorList>
    </citation>
    <scope>NUCLEOTIDE SEQUENCE [LARGE SCALE GENOMIC DNA]</scope>
</reference>
<dbReference type="Proteomes" id="UP000017836">
    <property type="component" value="Unassembled WGS sequence"/>
</dbReference>